<dbReference type="EMBL" id="NSLI01000002">
    <property type="protein sequence ID" value="PAX09185.1"/>
    <property type="molecule type" value="Genomic_DNA"/>
</dbReference>
<name>A0A2A2SIY5_9SPHN</name>
<evidence type="ECO:0000256" key="4">
    <source>
        <dbReference type="ARBA" id="ARBA00023125"/>
    </source>
</evidence>
<dbReference type="InterPro" id="IPR036286">
    <property type="entry name" value="LexA/Signal_pep-like_sf"/>
</dbReference>
<reference evidence="8" key="1">
    <citation type="submission" date="2017-09" db="EMBL/GenBank/DDBJ databases">
        <authorList>
            <person name="Feng G."/>
            <person name="Zhu H."/>
        </authorList>
    </citation>
    <scope>NUCLEOTIDE SEQUENCE [LARGE SCALE GENOMIC DNA]</scope>
    <source>
        <strain evidence="8">1PNM-20</strain>
    </source>
</reference>
<keyword evidence="1" id="KW-0645">Protease</keyword>
<dbReference type="Pfam" id="PF00717">
    <property type="entry name" value="Peptidase_S24"/>
    <property type="match status" value="1"/>
</dbReference>
<dbReference type="CDD" id="cd06529">
    <property type="entry name" value="S24_LexA-like"/>
    <property type="match status" value="1"/>
</dbReference>
<dbReference type="InterPro" id="IPR039418">
    <property type="entry name" value="LexA-like"/>
</dbReference>
<evidence type="ECO:0000313" key="7">
    <source>
        <dbReference type="EMBL" id="PAX09185.1"/>
    </source>
</evidence>
<organism evidence="7 8">
    <name type="scientific">Sphingomonas lenta</name>
    <dbReference type="NCBI Taxonomy" id="1141887"/>
    <lineage>
        <taxon>Bacteria</taxon>
        <taxon>Pseudomonadati</taxon>
        <taxon>Pseudomonadota</taxon>
        <taxon>Alphaproteobacteria</taxon>
        <taxon>Sphingomonadales</taxon>
        <taxon>Sphingomonadaceae</taxon>
        <taxon>Sphingomonas</taxon>
    </lineage>
</organism>
<evidence type="ECO:0000256" key="1">
    <source>
        <dbReference type="ARBA" id="ARBA00022670"/>
    </source>
</evidence>
<comment type="caution">
    <text evidence="7">The sequence shown here is derived from an EMBL/GenBank/DDBJ whole genome shotgun (WGS) entry which is preliminary data.</text>
</comment>
<dbReference type="PANTHER" id="PTHR40661">
    <property type="match status" value="1"/>
</dbReference>
<keyword evidence="4" id="KW-0238">DNA-binding</keyword>
<keyword evidence="5" id="KW-0804">Transcription</keyword>
<protein>
    <submittedName>
        <fullName evidence="7">Peptidase S24</fullName>
    </submittedName>
</protein>
<accession>A0A2A2SIY5</accession>
<keyword evidence="8" id="KW-1185">Reference proteome</keyword>
<proteinExistence type="predicted"/>
<evidence type="ECO:0000256" key="2">
    <source>
        <dbReference type="ARBA" id="ARBA00022801"/>
    </source>
</evidence>
<evidence type="ECO:0000313" key="8">
    <source>
        <dbReference type="Proteomes" id="UP000218151"/>
    </source>
</evidence>
<dbReference type="SUPFAM" id="SSF51306">
    <property type="entry name" value="LexA/Signal peptidase"/>
    <property type="match status" value="1"/>
</dbReference>
<dbReference type="GO" id="GO:0004252">
    <property type="term" value="F:serine-type endopeptidase activity"/>
    <property type="evidence" value="ECO:0007669"/>
    <property type="project" value="InterPro"/>
</dbReference>
<dbReference type="PANTHER" id="PTHR40661:SF3">
    <property type="entry name" value="FELS-1 PROPHAGE TRANSCRIPTIONAL REGULATOR"/>
    <property type="match status" value="1"/>
</dbReference>
<evidence type="ECO:0000256" key="5">
    <source>
        <dbReference type="ARBA" id="ARBA00023163"/>
    </source>
</evidence>
<dbReference type="GO" id="GO:0003677">
    <property type="term" value="F:DNA binding"/>
    <property type="evidence" value="ECO:0007669"/>
    <property type="project" value="UniProtKB-KW"/>
</dbReference>
<keyword evidence="3" id="KW-0805">Transcription regulation</keyword>
<dbReference type="PROSITE" id="PS00501">
    <property type="entry name" value="SPASE_I_1"/>
    <property type="match status" value="1"/>
</dbReference>
<gene>
    <name evidence="7" type="ORF">CKY28_06770</name>
</gene>
<sequence>MRRRTTDPPEIRCTLRSEPFSSQRWLVQTPVVQDPRAYLDQVIRERGWDYAAVSRMIRRNPSYISQFIHRGTPRRLDERDRRVIASALGVPETMLGADPQADDKKKLRKVPRLDVRASAGPGATAFSEFASDTFGFSERWLRDLAHGSPDGLSLIQVQGDSMEPTLSDGDDIMVNRNDGVSRLRDGIYVLRRGDDLHVKRIACSPVKGRISVRSDNPAYPSWEDVDVSTIAVIGRVVWSAGRH</sequence>
<dbReference type="InterPro" id="IPR019756">
    <property type="entry name" value="Pept_S26A_signal_pept_1_Ser-AS"/>
</dbReference>
<dbReference type="OrthoDB" id="528805at2"/>
<dbReference type="GO" id="GO:0016020">
    <property type="term" value="C:membrane"/>
    <property type="evidence" value="ECO:0007669"/>
    <property type="project" value="InterPro"/>
</dbReference>
<evidence type="ECO:0000256" key="3">
    <source>
        <dbReference type="ARBA" id="ARBA00023015"/>
    </source>
</evidence>
<evidence type="ECO:0000259" key="6">
    <source>
        <dbReference type="Pfam" id="PF00717"/>
    </source>
</evidence>
<keyword evidence="2" id="KW-0378">Hydrolase</keyword>
<dbReference type="Gene3D" id="2.10.109.10">
    <property type="entry name" value="Umud Fragment, subunit A"/>
    <property type="match status" value="1"/>
</dbReference>
<dbReference type="InterPro" id="IPR015927">
    <property type="entry name" value="Peptidase_S24_S26A/B/C"/>
</dbReference>
<dbReference type="Proteomes" id="UP000218151">
    <property type="component" value="Unassembled WGS sequence"/>
</dbReference>
<dbReference type="AlphaFoldDB" id="A0A2A2SIY5"/>
<feature type="domain" description="Peptidase S24/S26A/S26B/S26C" evidence="6">
    <location>
        <begin position="116"/>
        <end position="237"/>
    </location>
</feature>
<dbReference type="GO" id="GO:0006508">
    <property type="term" value="P:proteolysis"/>
    <property type="evidence" value="ECO:0007669"/>
    <property type="project" value="UniProtKB-KW"/>
</dbReference>